<feature type="transmembrane region" description="Helical" evidence="6">
    <location>
        <begin position="186"/>
        <end position="208"/>
    </location>
</feature>
<feature type="transmembrane region" description="Helical" evidence="6">
    <location>
        <begin position="159"/>
        <end position="180"/>
    </location>
</feature>
<dbReference type="SUPFAM" id="SSF103473">
    <property type="entry name" value="MFS general substrate transporter"/>
    <property type="match status" value="1"/>
</dbReference>
<feature type="transmembrane region" description="Helical" evidence="6">
    <location>
        <begin position="69"/>
        <end position="89"/>
    </location>
</feature>
<feature type="transmembrane region" description="Helical" evidence="6">
    <location>
        <begin position="424"/>
        <end position="442"/>
    </location>
</feature>
<feature type="transmembrane region" description="Helical" evidence="6">
    <location>
        <begin position="318"/>
        <end position="339"/>
    </location>
</feature>
<dbReference type="PROSITE" id="PS50850">
    <property type="entry name" value="MFS"/>
    <property type="match status" value="1"/>
</dbReference>
<dbReference type="InterPro" id="IPR005828">
    <property type="entry name" value="MFS_sugar_transport-like"/>
</dbReference>
<keyword evidence="3 6" id="KW-1133">Transmembrane helix</keyword>
<evidence type="ECO:0000256" key="1">
    <source>
        <dbReference type="ARBA" id="ARBA00004141"/>
    </source>
</evidence>
<dbReference type="InterPro" id="IPR050549">
    <property type="entry name" value="MFS_Trehalose_Transporter"/>
</dbReference>
<feature type="transmembrane region" description="Helical" evidence="6">
    <location>
        <begin position="382"/>
        <end position="403"/>
    </location>
</feature>
<proteinExistence type="predicted"/>
<dbReference type="EMBL" id="JALNTZ010000005">
    <property type="protein sequence ID" value="KAJ3652161.1"/>
    <property type="molecule type" value="Genomic_DNA"/>
</dbReference>
<keyword evidence="9" id="KW-1185">Reference proteome</keyword>
<evidence type="ECO:0000259" key="7">
    <source>
        <dbReference type="PROSITE" id="PS50850"/>
    </source>
</evidence>
<feature type="transmembrane region" description="Helical" evidence="6">
    <location>
        <begin position="351"/>
        <end position="370"/>
    </location>
</feature>
<organism evidence="8 9">
    <name type="scientific">Zophobas morio</name>
    <dbReference type="NCBI Taxonomy" id="2755281"/>
    <lineage>
        <taxon>Eukaryota</taxon>
        <taxon>Metazoa</taxon>
        <taxon>Ecdysozoa</taxon>
        <taxon>Arthropoda</taxon>
        <taxon>Hexapoda</taxon>
        <taxon>Insecta</taxon>
        <taxon>Pterygota</taxon>
        <taxon>Neoptera</taxon>
        <taxon>Endopterygota</taxon>
        <taxon>Coleoptera</taxon>
        <taxon>Polyphaga</taxon>
        <taxon>Cucujiformia</taxon>
        <taxon>Tenebrionidae</taxon>
        <taxon>Zophobas</taxon>
    </lineage>
</organism>
<dbReference type="PRINTS" id="PR00171">
    <property type="entry name" value="SUGRTRNSPORT"/>
</dbReference>
<dbReference type="Pfam" id="PF00083">
    <property type="entry name" value="Sugar_tr"/>
    <property type="match status" value="1"/>
</dbReference>
<evidence type="ECO:0000313" key="8">
    <source>
        <dbReference type="EMBL" id="KAJ3652161.1"/>
    </source>
</evidence>
<keyword evidence="2 6" id="KW-0812">Transmembrane</keyword>
<dbReference type="InterPro" id="IPR036259">
    <property type="entry name" value="MFS_trans_sf"/>
</dbReference>
<dbReference type="AlphaFoldDB" id="A0AA38MDK8"/>
<accession>A0AA38MDK8</accession>
<evidence type="ECO:0000313" key="9">
    <source>
        <dbReference type="Proteomes" id="UP001168821"/>
    </source>
</evidence>
<dbReference type="Gene3D" id="1.20.1250.20">
    <property type="entry name" value="MFS general substrate transporter like domains"/>
    <property type="match status" value="1"/>
</dbReference>
<keyword evidence="4 6" id="KW-0472">Membrane</keyword>
<dbReference type="Proteomes" id="UP001168821">
    <property type="component" value="Unassembled WGS sequence"/>
</dbReference>
<feature type="transmembrane region" description="Helical" evidence="6">
    <location>
        <begin position="454"/>
        <end position="472"/>
    </location>
</feature>
<dbReference type="PANTHER" id="PTHR48021:SF89">
    <property type="entry name" value="FI02132P-RELATED"/>
    <property type="match status" value="1"/>
</dbReference>
<dbReference type="GO" id="GO:0016020">
    <property type="term" value="C:membrane"/>
    <property type="evidence" value="ECO:0007669"/>
    <property type="project" value="UniProtKB-SubCell"/>
</dbReference>
<evidence type="ECO:0000256" key="5">
    <source>
        <dbReference type="ARBA" id="ARBA00023180"/>
    </source>
</evidence>
<evidence type="ECO:0000256" key="4">
    <source>
        <dbReference type="ARBA" id="ARBA00023136"/>
    </source>
</evidence>
<reference evidence="8" key="1">
    <citation type="journal article" date="2023" name="G3 (Bethesda)">
        <title>Whole genome assemblies of Zophobas morio and Tenebrio molitor.</title>
        <authorList>
            <person name="Kaur S."/>
            <person name="Stinson S.A."/>
            <person name="diCenzo G.C."/>
        </authorList>
    </citation>
    <scope>NUCLEOTIDE SEQUENCE</scope>
    <source>
        <strain evidence="8">QUZm001</strain>
    </source>
</reference>
<comment type="caution">
    <text evidence="8">The sequence shown here is derived from an EMBL/GenBank/DDBJ whole genome shotgun (WGS) entry which is preliminary data.</text>
</comment>
<dbReference type="InterPro" id="IPR020846">
    <property type="entry name" value="MFS_dom"/>
</dbReference>
<feature type="transmembrane region" description="Helical" evidence="6">
    <location>
        <begin position="283"/>
        <end position="306"/>
    </location>
</feature>
<name>A0AA38MDK8_9CUCU</name>
<dbReference type="PROSITE" id="PS00217">
    <property type="entry name" value="SUGAR_TRANSPORT_2"/>
    <property type="match status" value="1"/>
</dbReference>
<dbReference type="GO" id="GO:0022857">
    <property type="term" value="F:transmembrane transporter activity"/>
    <property type="evidence" value="ECO:0007669"/>
    <property type="project" value="InterPro"/>
</dbReference>
<keyword evidence="5" id="KW-0325">Glycoprotein</keyword>
<dbReference type="InterPro" id="IPR003663">
    <property type="entry name" value="Sugar/inositol_transpt"/>
</dbReference>
<dbReference type="FunFam" id="1.20.1250.20:FF:000249">
    <property type="entry name" value="facilitated trehalose transporter Tret1"/>
    <property type="match status" value="1"/>
</dbReference>
<evidence type="ECO:0000256" key="3">
    <source>
        <dbReference type="ARBA" id="ARBA00022989"/>
    </source>
</evidence>
<feature type="transmembrane region" description="Helical" evidence="6">
    <location>
        <begin position="96"/>
        <end position="118"/>
    </location>
</feature>
<evidence type="ECO:0000256" key="6">
    <source>
        <dbReference type="SAM" id="Phobius"/>
    </source>
</evidence>
<dbReference type="InterPro" id="IPR005829">
    <property type="entry name" value="Sugar_transporter_CS"/>
</dbReference>
<feature type="transmembrane region" description="Helical" evidence="6">
    <location>
        <begin position="26"/>
        <end position="49"/>
    </location>
</feature>
<dbReference type="PANTHER" id="PTHR48021">
    <property type="match status" value="1"/>
</dbReference>
<protein>
    <recommendedName>
        <fullName evidence="7">Major facilitator superfamily (MFS) profile domain-containing protein</fullName>
    </recommendedName>
</protein>
<feature type="domain" description="Major facilitator superfamily (MFS) profile" evidence="7">
    <location>
        <begin position="28"/>
        <end position="476"/>
    </location>
</feature>
<gene>
    <name evidence="8" type="ORF">Zmor_018150</name>
</gene>
<evidence type="ECO:0000256" key="2">
    <source>
        <dbReference type="ARBA" id="ARBA00022692"/>
    </source>
</evidence>
<sequence>MVDSGHDVKNESNGSTGFKRSVSKQIILGLLANFSSIAPSMSLGFSAVALPALKDTSNTHFLNADEASWFASIASLATPFGCIFSGPIADRYGRRSAMYCINITCFIGWLIVAAAYYFPENQYTILLIGRLLTGLSTGLSSIPATIYMAEVSSNKLRSVICTWNSIFFAVGVLIVYLLGLVLKDNWGVICLISAVLPCVGMVFISFLIPESPAWLIRKNRYDEAKANMCTIFGTKEFVPEVEQEIENLIKNRGIKSIPKQKTLIEQFVNKWKHLMKPTALKPLAVVGTFFFFQQFAGTFAIVFYAIDIVKDAGVQLDAYLTIVLIGIVRLFAAILASYISKLYGRRPLSMISGSGMTICMMALAGYILAINQGKVSDSTQDSLLFLPVLLLLVYFFISTIGFLPMPFAMSAEVFPAKIRGTASGLASGLGYFFNFIAVKIYPDMIESMDRHGVFFFYGAMSLAGTIFVVTLLPETRGKSLQEIEEYFGRKRVKRNSLLKEPEQV</sequence>
<comment type="subcellular location">
    <subcellularLocation>
        <location evidence="1">Membrane</location>
        <topology evidence="1">Multi-pass membrane protein</topology>
    </subcellularLocation>
</comment>